<evidence type="ECO:0000256" key="9">
    <source>
        <dbReference type="ARBA" id="ARBA00022818"/>
    </source>
</evidence>
<dbReference type="Proteomes" id="UP000198619">
    <property type="component" value="Unassembled WGS sequence"/>
</dbReference>
<evidence type="ECO:0000256" key="5">
    <source>
        <dbReference type="ARBA" id="ARBA00013897"/>
    </source>
</evidence>
<dbReference type="PIRSF" id="PIRSF000379">
    <property type="entry name" value="For_Ac_trans_1"/>
    <property type="match status" value="1"/>
</dbReference>
<dbReference type="EMBL" id="FOKI01000067">
    <property type="protein sequence ID" value="SFB45541.1"/>
    <property type="molecule type" value="Genomic_DNA"/>
</dbReference>
<feature type="active site" description="Cysteine radical intermediate" evidence="14">
    <location>
        <position position="406"/>
    </location>
</feature>
<evidence type="ECO:0000256" key="4">
    <source>
        <dbReference type="ARBA" id="ARBA00013214"/>
    </source>
</evidence>
<dbReference type="CDD" id="cd01678">
    <property type="entry name" value="PFL1"/>
    <property type="match status" value="1"/>
</dbReference>
<comment type="similarity">
    <text evidence="3 17">Belongs to the glycyl radical enzyme (GRE) family. PFL subfamily.</text>
</comment>
<keyword evidence="11 17" id="KW-0012">Acyltransferase</keyword>
<evidence type="ECO:0000256" key="1">
    <source>
        <dbReference type="ARBA" id="ARBA00004496"/>
    </source>
</evidence>
<dbReference type="OrthoDB" id="9803969at2"/>
<dbReference type="Gene3D" id="3.20.70.20">
    <property type="match status" value="1"/>
</dbReference>
<proteinExistence type="inferred from homology"/>
<dbReference type="PANTHER" id="PTHR30191">
    <property type="entry name" value="FORMATE ACETYLTRANSFERASE"/>
    <property type="match status" value="1"/>
</dbReference>
<evidence type="ECO:0000256" key="14">
    <source>
        <dbReference type="PIRSR" id="PIRSR000379-1"/>
    </source>
</evidence>
<evidence type="ECO:0000313" key="21">
    <source>
        <dbReference type="EMBL" id="SFB45541.1"/>
    </source>
</evidence>
<keyword evidence="10 17" id="KW-0119">Carbohydrate metabolism</keyword>
<sequence>MFKQWEGFRGENWKESIDVRSFIQKNYALYEGDKSFLAPVTDKTKKVWDKSSELILEEIEKGVLGIATDRVSGIDAYEAGYIDKDNEVIVGLQTDAPLKRIVNPWGGWRMVKTSVDAYGYKLDKELEKNFPKYRKTHNEGVFDAYTSEIRAARSAGLLTGLPDAYGRGRIIGDYRRIALYGIDFLIEQKMKDLEELQGDMLDELVRKREEVSEQTRALKAMKSMAAKYGCDISKPAANAKEAFQFVYFGYLAAIKENNGAAMSLGRTATFLDIYVERDIENGVLTEQGAQELVDQFIIKLRLARHLRTPEYNELFAGDPNWVTESLGGVSSNGKALVTKNTFRYLHTLINLGSAPEPNMTVLWSEKLPENFKKYCAEISILTDSIQYENDDIMRPLYGDDYAIACCVSAMKIGKQMQFFGARCNMAKSLLYAINGGVDEKKGKLVIEGISPINDEVLDYETVKAAYFKVLEKVAKLYVDTMNIIHYMHDKYAYEAGQMALHDTQVGRLMAFGIAGLSVAADSLSAIKYAKVMPVRENGMAINFNVEGDFPKYGNDDDRVDDIVVELVNKFSTELKKHPLYRNAKHTLSVLTITSNVVYGKKTGATPDGRDAGVAFAPGANPMHGRDLQGALASLNSVAKVPYSPCCEDGVSNTFSIVPEALGKEKETQIDNLVNVLDGYFVQGAHHLNVNVLQRETLMDAMEHPEKYPTLTIRVSGYAVNFNRLTKDQQREVISRTFHEKM</sequence>
<dbReference type="InterPro" id="IPR001150">
    <property type="entry name" value="Gly_radical"/>
</dbReference>
<dbReference type="PANTHER" id="PTHR30191:SF0">
    <property type="entry name" value="FORMATE ACETYLTRANSFERASE 1"/>
    <property type="match status" value="1"/>
</dbReference>
<evidence type="ECO:0000259" key="20">
    <source>
        <dbReference type="PROSITE" id="PS51554"/>
    </source>
</evidence>
<keyword evidence="9 15" id="KW-0556">Organic radical</keyword>
<dbReference type="InterPro" id="IPR019777">
    <property type="entry name" value="Form_AcTrfase_GR_CS"/>
</dbReference>
<reference evidence="21 22" key="1">
    <citation type="submission" date="2016-10" db="EMBL/GenBank/DDBJ databases">
        <authorList>
            <person name="de Groot N.N."/>
        </authorList>
    </citation>
    <scope>NUCLEOTIDE SEQUENCE [LARGE SCALE GENOMIC DNA]</scope>
    <source>
        <strain evidence="21 22">DSM 12271</strain>
    </source>
</reference>
<evidence type="ECO:0000313" key="22">
    <source>
        <dbReference type="Proteomes" id="UP000198619"/>
    </source>
</evidence>
<dbReference type="InterPro" id="IPR005949">
    <property type="entry name" value="Form_AcTrfase"/>
</dbReference>
<keyword evidence="6 17" id="KW-0963">Cytoplasm</keyword>
<evidence type="ECO:0000256" key="12">
    <source>
        <dbReference type="ARBA" id="ARBA00031063"/>
    </source>
</evidence>
<keyword evidence="8 17" id="KW-0808">Transferase</keyword>
<dbReference type="PROSITE" id="PS00850">
    <property type="entry name" value="GLY_RADICAL_1"/>
    <property type="match status" value="1"/>
</dbReference>
<organism evidence="21 22">
    <name type="scientific">Clostridium frigidicarnis</name>
    <dbReference type="NCBI Taxonomy" id="84698"/>
    <lineage>
        <taxon>Bacteria</taxon>
        <taxon>Bacillati</taxon>
        <taxon>Bacillota</taxon>
        <taxon>Clostridia</taxon>
        <taxon>Eubacteriales</taxon>
        <taxon>Clostridiaceae</taxon>
        <taxon>Clostridium</taxon>
    </lineage>
</organism>
<dbReference type="InterPro" id="IPR050244">
    <property type="entry name" value="Auton_GlycylRad_Cofactor"/>
</dbReference>
<keyword evidence="18" id="KW-0175">Coiled coil</keyword>
<dbReference type="AlphaFoldDB" id="A0A1I1B5L2"/>
<dbReference type="Pfam" id="PF02901">
    <property type="entry name" value="PFL-like"/>
    <property type="match status" value="1"/>
</dbReference>
<evidence type="ECO:0000256" key="11">
    <source>
        <dbReference type="ARBA" id="ARBA00023315"/>
    </source>
</evidence>
<gene>
    <name evidence="21" type="ORF">SAMN04488528_10675</name>
</gene>
<dbReference type="InterPro" id="IPR004184">
    <property type="entry name" value="PFL_dom"/>
</dbReference>
<name>A0A1I1B5L2_9CLOT</name>
<dbReference type="RefSeq" id="WP_090043231.1">
    <property type="nucleotide sequence ID" value="NZ_FOKI01000067.1"/>
</dbReference>
<dbReference type="UniPathway" id="UPA00920">
    <property type="reaction ID" value="UER00891"/>
</dbReference>
<evidence type="ECO:0000256" key="10">
    <source>
        <dbReference type="ARBA" id="ARBA00023277"/>
    </source>
</evidence>
<comment type="subunit">
    <text evidence="17">Homodimer.</text>
</comment>
<dbReference type="Pfam" id="PF01228">
    <property type="entry name" value="Gly_radical"/>
    <property type="match status" value="1"/>
</dbReference>
<evidence type="ECO:0000256" key="8">
    <source>
        <dbReference type="ARBA" id="ARBA00022679"/>
    </source>
</evidence>
<dbReference type="NCBIfam" id="TIGR01255">
    <property type="entry name" value="pyr_form_ly_1"/>
    <property type="match status" value="1"/>
</dbReference>
<dbReference type="STRING" id="84698.SAMN04488528_10675"/>
<evidence type="ECO:0000256" key="13">
    <source>
        <dbReference type="ARBA" id="ARBA00049029"/>
    </source>
</evidence>
<comment type="pathway">
    <text evidence="2 17">Fermentation; pyruvate fermentation; formate from pyruvate: step 1/1.</text>
</comment>
<comment type="catalytic activity">
    <reaction evidence="13 17">
        <text>formate + acetyl-CoA = pyruvate + CoA</text>
        <dbReference type="Rhea" id="RHEA:11844"/>
        <dbReference type="ChEBI" id="CHEBI:15361"/>
        <dbReference type="ChEBI" id="CHEBI:15740"/>
        <dbReference type="ChEBI" id="CHEBI:57287"/>
        <dbReference type="ChEBI" id="CHEBI:57288"/>
        <dbReference type="EC" id="2.3.1.54"/>
    </reaction>
</comment>
<evidence type="ECO:0000256" key="18">
    <source>
        <dbReference type="SAM" id="Coils"/>
    </source>
</evidence>
<evidence type="ECO:0000256" key="7">
    <source>
        <dbReference type="ARBA" id="ARBA00022526"/>
    </source>
</evidence>
<keyword evidence="22" id="KW-1185">Reference proteome</keyword>
<feature type="coiled-coil region" evidence="18">
    <location>
        <begin position="190"/>
        <end position="221"/>
    </location>
</feature>
<evidence type="ECO:0000259" key="19">
    <source>
        <dbReference type="PROSITE" id="PS51149"/>
    </source>
</evidence>
<evidence type="ECO:0000256" key="17">
    <source>
        <dbReference type="RuleBase" id="RU368075"/>
    </source>
</evidence>
<evidence type="ECO:0000256" key="16">
    <source>
        <dbReference type="PROSITE-ProRule" id="PRU00493"/>
    </source>
</evidence>
<protein>
    <recommendedName>
        <fullName evidence="5 17">Formate acetyltransferase</fullName>
        <ecNumber evidence="4 17">2.3.1.54</ecNumber>
    </recommendedName>
    <alternativeName>
        <fullName evidence="12 17">Pyruvate formate-lyase</fullName>
    </alternativeName>
</protein>
<evidence type="ECO:0000256" key="15">
    <source>
        <dbReference type="PIRSR" id="PIRSR000379-2"/>
    </source>
</evidence>
<keyword evidence="7 17" id="KW-0313">Glucose metabolism</keyword>
<dbReference type="PROSITE" id="PS51149">
    <property type="entry name" value="GLY_RADICAL_2"/>
    <property type="match status" value="1"/>
</dbReference>
<comment type="subcellular location">
    <subcellularLocation>
        <location evidence="1 17">Cytoplasm</location>
    </subcellularLocation>
</comment>
<evidence type="ECO:0000256" key="6">
    <source>
        <dbReference type="ARBA" id="ARBA00022490"/>
    </source>
</evidence>
<feature type="active site" description="S-acetylcysteine intermediate" evidence="14">
    <location>
        <position position="405"/>
    </location>
</feature>
<evidence type="ECO:0000256" key="2">
    <source>
        <dbReference type="ARBA" id="ARBA00004809"/>
    </source>
</evidence>
<dbReference type="PROSITE" id="PS51554">
    <property type="entry name" value="PFL"/>
    <property type="match status" value="1"/>
</dbReference>
<dbReference type="GO" id="GO:0008861">
    <property type="term" value="F:formate C-acetyltransferase activity"/>
    <property type="evidence" value="ECO:0007669"/>
    <property type="project" value="UniProtKB-UniRule"/>
</dbReference>
<dbReference type="GO" id="GO:0005829">
    <property type="term" value="C:cytosol"/>
    <property type="evidence" value="ECO:0007669"/>
    <property type="project" value="TreeGrafter"/>
</dbReference>
<dbReference type="EC" id="2.3.1.54" evidence="4 17"/>
<feature type="modified residue" description="Glycine radical" evidence="15 16">
    <location>
        <position position="716"/>
    </location>
</feature>
<feature type="domain" description="Glycine radical" evidence="19">
    <location>
        <begin position="617"/>
        <end position="741"/>
    </location>
</feature>
<dbReference type="GO" id="GO:0006006">
    <property type="term" value="P:glucose metabolic process"/>
    <property type="evidence" value="ECO:0007669"/>
    <property type="project" value="UniProtKB-UniRule"/>
</dbReference>
<evidence type="ECO:0000256" key="3">
    <source>
        <dbReference type="ARBA" id="ARBA00008375"/>
    </source>
</evidence>
<dbReference type="SUPFAM" id="SSF51998">
    <property type="entry name" value="PFL-like glycyl radical enzymes"/>
    <property type="match status" value="1"/>
</dbReference>
<feature type="domain" description="PFL" evidence="20">
    <location>
        <begin position="1"/>
        <end position="610"/>
    </location>
</feature>
<accession>A0A1I1B5L2</accession>